<feature type="transmembrane region" description="Helical" evidence="10">
    <location>
        <begin position="591"/>
        <end position="608"/>
    </location>
</feature>
<feature type="region of interest" description="Disordered" evidence="12">
    <location>
        <begin position="307"/>
        <end position="370"/>
    </location>
</feature>
<feature type="coiled-coil region" evidence="11">
    <location>
        <begin position="85"/>
        <end position="119"/>
    </location>
</feature>
<dbReference type="RefSeq" id="WP_087714864.1">
    <property type="nucleotide sequence ID" value="NZ_MWPH01000002.1"/>
</dbReference>
<dbReference type="Gene3D" id="3.30.70.2170">
    <property type="match status" value="1"/>
</dbReference>
<dbReference type="GO" id="GO:0051117">
    <property type="term" value="F:ATPase binding"/>
    <property type="evidence" value="ECO:0007669"/>
    <property type="project" value="TreeGrafter"/>
</dbReference>
<dbReference type="GO" id="GO:0016471">
    <property type="term" value="C:vacuolar proton-transporting V-type ATPase complex"/>
    <property type="evidence" value="ECO:0007669"/>
    <property type="project" value="TreeGrafter"/>
</dbReference>
<proteinExistence type="inferred from homology"/>
<keyword evidence="4 10" id="KW-0812">Transmembrane</keyword>
<feature type="transmembrane region" description="Helical" evidence="10">
    <location>
        <begin position="685"/>
        <end position="706"/>
    </location>
</feature>
<feature type="transmembrane region" description="Helical" evidence="10">
    <location>
        <begin position="439"/>
        <end position="460"/>
    </location>
</feature>
<feature type="transmembrane region" description="Helical" evidence="10">
    <location>
        <begin position="394"/>
        <end position="419"/>
    </location>
</feature>
<feature type="compositionally biased region" description="Acidic residues" evidence="12">
    <location>
        <begin position="332"/>
        <end position="343"/>
    </location>
</feature>
<feature type="transmembrane region" description="Helical" evidence="10">
    <location>
        <begin position="629"/>
        <end position="651"/>
    </location>
</feature>
<keyword evidence="14" id="KW-1185">Reference proteome</keyword>
<evidence type="ECO:0000256" key="10">
    <source>
        <dbReference type="RuleBase" id="RU361189"/>
    </source>
</evidence>
<dbReference type="GO" id="GO:0033179">
    <property type="term" value="C:proton-transporting V-type ATPase, V0 domain"/>
    <property type="evidence" value="ECO:0007669"/>
    <property type="project" value="InterPro"/>
</dbReference>
<dbReference type="InterPro" id="IPR002490">
    <property type="entry name" value="V-ATPase_116kDa_su"/>
</dbReference>
<feature type="compositionally biased region" description="Basic and acidic residues" evidence="12">
    <location>
        <begin position="307"/>
        <end position="321"/>
    </location>
</feature>
<sequence>MFRPEQMSKVSVTGSKAVMPTVIETIHDLNLVHLSDYDGSWEGFDNGTPIEGADNISEKLVTVRALESTLDLSDGDVEPESGPLADDWESRLEEIRTQINSLDDQRSDVREDLRQVDERIDRVAPFAELGIELDLLSGYESVEVLVGEGSTNTVETALAADENVRAFETFTGGDVVAIVAAPADGAGEGIIDDALVGVEFQRHEIPDTDRGPRAYVGELEDQKRDLENRIDEIDAELEQLKYNAGPFLLRVEEDLSIESQITDAPLQFATSDRAFIAEGWLPSDDYERLKTALRDAVGESVEIEELERASYDRHGSTHTEDVAQGTQKAKADDDEGPDADEDNQQQKAVTDGGSAVTMGDEPPTIQNNPKGAKSFEALVNAVNRPKYTELDPTIFLFLTFPLFFGFMISDVGYGLLYVLVGFYMFQSFESPGISSLGGVAMWCGAFTIFFGILFGEFFGLHELGYMLFGEGGAPMGDKGLSPATSDFVYAWLIIAVLLGVLHLNMGWIIDFAENILHGHGLWGAITHSGSWLLMLNGIWIWVFSAQGAGTKPEWIYTTFDGEPFALGFSGFPLMDVFTIPAGIGLIGGLDITIPLLMIVAGLILLGLGDPAELAEFVMPFAHVVSYARITAVLLAKGGMAFVVNLLAFGAVQTEEGSRPFIAPWTGYTPADGEVMFEGLFHMGPAAFVAGILVLIVGHIVVLLLGITSAGLQGIRLEYVEFFGKFYEGGGKNYEPFGTDQTHSEDQ</sequence>
<dbReference type="PANTHER" id="PTHR11629:SF63">
    <property type="entry name" value="V-TYPE PROTON ATPASE SUBUNIT A"/>
    <property type="match status" value="1"/>
</dbReference>
<comment type="caution">
    <text evidence="13">The sequence shown here is derived from an EMBL/GenBank/DDBJ whole genome shotgun (WGS) entry which is preliminary data.</text>
</comment>
<comment type="similarity">
    <text evidence="2 10">Belongs to the V-ATPase 116 kDa subunit family.</text>
</comment>
<keyword evidence="7 10" id="KW-0472">Membrane</keyword>
<evidence type="ECO:0000256" key="9">
    <source>
        <dbReference type="ARBA" id="ARBA00068671"/>
    </source>
</evidence>
<gene>
    <name evidence="13" type="ORF">B2G88_11975</name>
</gene>
<accession>A0A202EA00</accession>
<dbReference type="Gene3D" id="1.20.1460.20">
    <property type="match status" value="1"/>
</dbReference>
<evidence type="ECO:0000256" key="6">
    <source>
        <dbReference type="ARBA" id="ARBA00023065"/>
    </source>
</evidence>
<keyword evidence="3 10" id="KW-0813">Transport</keyword>
<dbReference type="Pfam" id="PF01496">
    <property type="entry name" value="V_ATPase_I"/>
    <property type="match status" value="1"/>
</dbReference>
<dbReference type="GO" id="GO:0046961">
    <property type="term" value="F:proton-transporting ATPase activity, rotational mechanism"/>
    <property type="evidence" value="ECO:0007669"/>
    <property type="project" value="InterPro"/>
</dbReference>
<evidence type="ECO:0000256" key="1">
    <source>
        <dbReference type="ARBA" id="ARBA00004141"/>
    </source>
</evidence>
<evidence type="ECO:0000256" key="7">
    <source>
        <dbReference type="ARBA" id="ARBA00023136"/>
    </source>
</evidence>
<evidence type="ECO:0000256" key="11">
    <source>
        <dbReference type="SAM" id="Coils"/>
    </source>
</evidence>
<feature type="transmembrane region" description="Helical" evidence="10">
    <location>
        <begin position="488"/>
        <end position="509"/>
    </location>
</feature>
<organism evidence="13 14">
    <name type="scientific">Natronolimnobius baerhuensis</name>
    <dbReference type="NCBI Taxonomy" id="253108"/>
    <lineage>
        <taxon>Archaea</taxon>
        <taxon>Methanobacteriati</taxon>
        <taxon>Methanobacteriota</taxon>
        <taxon>Stenosarchaea group</taxon>
        <taxon>Halobacteria</taxon>
        <taxon>Halobacteriales</taxon>
        <taxon>Natrialbaceae</taxon>
        <taxon>Natronolimnobius</taxon>
    </lineage>
</organism>
<keyword evidence="6 10" id="KW-0406">Ion transport</keyword>
<name>A0A202EA00_9EURY</name>
<evidence type="ECO:0000256" key="5">
    <source>
        <dbReference type="ARBA" id="ARBA00022989"/>
    </source>
</evidence>
<evidence type="ECO:0000256" key="4">
    <source>
        <dbReference type="ARBA" id="ARBA00022692"/>
    </source>
</evidence>
<feature type="coiled-coil region" evidence="11">
    <location>
        <begin position="216"/>
        <end position="243"/>
    </location>
</feature>
<dbReference type="Proteomes" id="UP000196084">
    <property type="component" value="Unassembled WGS sequence"/>
</dbReference>
<dbReference type="AlphaFoldDB" id="A0A202EA00"/>
<feature type="transmembrane region" description="Helical" evidence="10">
    <location>
        <begin position="521"/>
        <end position="543"/>
    </location>
</feature>
<evidence type="ECO:0000256" key="12">
    <source>
        <dbReference type="SAM" id="MobiDB-lite"/>
    </source>
</evidence>
<keyword evidence="11" id="KW-0175">Coiled coil</keyword>
<dbReference type="Gene3D" id="3.30.70.2750">
    <property type="match status" value="1"/>
</dbReference>
<reference evidence="13 14" key="1">
    <citation type="submission" date="2017-02" db="EMBL/GenBank/DDBJ databases">
        <title>Natronthermophilus aegyptiacus gen. nov.,sp. nov., an aerobic, extremely halophilic alkalithermophilic archaeon isolated from the athalassohaline Wadi An Natrun, Egypt.</title>
        <authorList>
            <person name="Zhao B."/>
        </authorList>
    </citation>
    <scope>NUCLEOTIDE SEQUENCE [LARGE SCALE GENOMIC DNA]</scope>
    <source>
        <strain evidence="13 14">CGMCC 1.3597</strain>
    </source>
</reference>
<evidence type="ECO:0000256" key="3">
    <source>
        <dbReference type="ARBA" id="ARBA00022448"/>
    </source>
</evidence>
<evidence type="ECO:0000313" key="13">
    <source>
        <dbReference type="EMBL" id="OVE85062.1"/>
    </source>
</evidence>
<dbReference type="PANTHER" id="PTHR11629">
    <property type="entry name" value="VACUOLAR PROTON ATPASES"/>
    <property type="match status" value="1"/>
</dbReference>
<evidence type="ECO:0000256" key="8">
    <source>
        <dbReference type="ARBA" id="ARBA00059506"/>
    </source>
</evidence>
<evidence type="ECO:0000313" key="14">
    <source>
        <dbReference type="Proteomes" id="UP000196084"/>
    </source>
</evidence>
<evidence type="ECO:0000256" key="2">
    <source>
        <dbReference type="ARBA" id="ARBA00009904"/>
    </source>
</evidence>
<keyword evidence="5 10" id="KW-1133">Transmembrane helix</keyword>
<protein>
    <recommendedName>
        <fullName evidence="9 10">A-type ATP synthase subunit I</fullName>
    </recommendedName>
</protein>
<comment type="function">
    <text evidence="8">Component of the A-type ATP synthase that produces ATP from ADP in the presence of a proton gradient across the membrane.</text>
</comment>
<comment type="subcellular location">
    <subcellularLocation>
        <location evidence="1">Membrane</location>
        <topology evidence="1">Multi-pass membrane protein</topology>
    </subcellularLocation>
</comment>
<dbReference type="GO" id="GO:0007035">
    <property type="term" value="P:vacuolar acidification"/>
    <property type="evidence" value="ECO:0007669"/>
    <property type="project" value="TreeGrafter"/>
</dbReference>
<dbReference type="EMBL" id="MWPH01000002">
    <property type="protein sequence ID" value="OVE85062.1"/>
    <property type="molecule type" value="Genomic_DNA"/>
</dbReference>